<reference evidence="1 2" key="1">
    <citation type="journal article" date="2014" name="BMC Genomics">
        <title>Genome sequencing of four Aureobasidium pullulans varieties: biotechnological potential, stress tolerance, and description of new species.</title>
        <authorList>
            <person name="Gostin Ar C."/>
            <person name="Ohm R.A."/>
            <person name="Kogej T."/>
            <person name="Sonjak S."/>
            <person name="Turk M."/>
            <person name="Zajc J."/>
            <person name="Zalar P."/>
            <person name="Grube M."/>
            <person name="Sun H."/>
            <person name="Han J."/>
            <person name="Sharma A."/>
            <person name="Chiniquy J."/>
            <person name="Ngan C.Y."/>
            <person name="Lipzen A."/>
            <person name="Barry K."/>
            <person name="Grigoriev I.V."/>
            <person name="Gunde-Cimerman N."/>
        </authorList>
    </citation>
    <scope>NUCLEOTIDE SEQUENCE [LARGE SCALE GENOMIC DNA]</scope>
    <source>
        <strain evidence="1 2">CBS 110374</strain>
    </source>
</reference>
<evidence type="ECO:0000313" key="2">
    <source>
        <dbReference type="Proteomes" id="UP000030672"/>
    </source>
</evidence>
<keyword evidence="2" id="KW-1185">Reference proteome</keyword>
<protein>
    <submittedName>
        <fullName evidence="1">Uncharacterized protein</fullName>
    </submittedName>
</protein>
<accession>A0A074VLR7</accession>
<dbReference type="RefSeq" id="XP_040878511.1">
    <property type="nucleotide sequence ID" value="XM_041022247.1"/>
</dbReference>
<dbReference type="GeneID" id="63915620"/>
<dbReference type="HOGENOM" id="CLU_058571_0_0_1"/>
<name>A0A074VLR7_AURM1</name>
<dbReference type="AlphaFoldDB" id="A0A074VLR7"/>
<dbReference type="EMBL" id="KL584838">
    <property type="protein sequence ID" value="KEQ61488.1"/>
    <property type="molecule type" value="Genomic_DNA"/>
</dbReference>
<dbReference type="Proteomes" id="UP000030672">
    <property type="component" value="Unassembled WGS sequence"/>
</dbReference>
<sequence>VPMSDLNPTLPLTNLIHLFEKKMASQPNHDFVLADEQRRSLGYRLLLEEQQRRLEARKMAEASNHPPICPHYSVSGHSDCFYCHQNALAQPSNATDTLLRSLTRPRFQATPTSVKTETSYLPSSASTDETINHLSHLITPRSTASTIPLTDDGIYTQDPYHKLISSRPRIPTITPTKATTVTAPFLPVLAEAKPAPPLPWKELPVEKGFVPVRIPPTFSRFLSLPLEIRQRIYVYLVYNGIHGLLIPKDLRAYHQAPITRVNRQIRSESIKLVYTENAYNAKTRELIKYGPSFTLQVGGARVQLIRDFAWYTAKRHLFINFIPNGNSYHSNITFRGPKGNEEIGAVAQERANEVYRYLRKQGGLSCLTPEHLGKIDDIVLRITPRAKNKADEEPTQ</sequence>
<feature type="non-terminal residue" evidence="1">
    <location>
        <position position="1"/>
    </location>
</feature>
<evidence type="ECO:0000313" key="1">
    <source>
        <dbReference type="EMBL" id="KEQ61488.1"/>
    </source>
</evidence>
<organism evidence="1 2">
    <name type="scientific">Aureobasidium melanogenum (strain CBS 110374)</name>
    <name type="common">Aureobasidium pullulans var. melanogenum</name>
    <dbReference type="NCBI Taxonomy" id="1043003"/>
    <lineage>
        <taxon>Eukaryota</taxon>
        <taxon>Fungi</taxon>
        <taxon>Dikarya</taxon>
        <taxon>Ascomycota</taxon>
        <taxon>Pezizomycotina</taxon>
        <taxon>Dothideomycetes</taxon>
        <taxon>Dothideomycetidae</taxon>
        <taxon>Dothideales</taxon>
        <taxon>Saccotheciaceae</taxon>
        <taxon>Aureobasidium</taxon>
    </lineage>
</organism>
<gene>
    <name evidence="1" type="ORF">M437DRAFT_51825</name>
</gene>
<proteinExistence type="predicted"/>